<comment type="caution">
    <text evidence="2">The sequence shown here is derived from an EMBL/GenBank/DDBJ whole genome shotgun (WGS) entry which is preliminary data.</text>
</comment>
<reference evidence="2" key="1">
    <citation type="submission" date="2020-04" db="EMBL/GenBank/DDBJ databases">
        <authorList>
            <person name="Zhang T."/>
        </authorList>
    </citation>
    <scope>NUCLEOTIDE SEQUENCE</scope>
    <source>
        <strain evidence="2">HKST-UBA01</strain>
    </source>
</reference>
<dbReference type="AlphaFoldDB" id="A0A956RPM2"/>
<gene>
    <name evidence="2" type="ORF">KC729_13860</name>
</gene>
<dbReference type="InterPro" id="IPR007863">
    <property type="entry name" value="Peptidase_M16_C"/>
</dbReference>
<dbReference type="Gene3D" id="3.30.830.10">
    <property type="entry name" value="Metalloenzyme, LuxS/M16 peptidase-like"/>
    <property type="match status" value="1"/>
</dbReference>
<dbReference type="GO" id="GO:0046872">
    <property type="term" value="F:metal ion binding"/>
    <property type="evidence" value="ECO:0007669"/>
    <property type="project" value="InterPro"/>
</dbReference>
<sequence>PDHVPLMVMNFALGGSGFGSRLMQRLREDGGLTYGAYSSVSEWRLSGAIGAACQTSVPNLDEAVHALIEEIDRVREGGLSDEELTWAQSYFTGSLPLAFQTNDQLAGLILAQELFGLPNEYWLDEIEQVRRCTLEDVNRVARVYLDTNRFSVVVVSFLKKHPLVL</sequence>
<feature type="domain" description="Peptidase M16 C-terminal" evidence="1">
    <location>
        <begin position="1"/>
        <end position="87"/>
    </location>
</feature>
<protein>
    <submittedName>
        <fullName evidence="2">Insulinase family protein</fullName>
    </submittedName>
</protein>
<feature type="non-terminal residue" evidence="2">
    <location>
        <position position="1"/>
    </location>
</feature>
<evidence type="ECO:0000259" key="1">
    <source>
        <dbReference type="Pfam" id="PF05193"/>
    </source>
</evidence>
<dbReference type="EMBL" id="JAGQHR010000471">
    <property type="protein sequence ID" value="MCA9728771.1"/>
    <property type="molecule type" value="Genomic_DNA"/>
</dbReference>
<reference evidence="2" key="2">
    <citation type="journal article" date="2021" name="Microbiome">
        <title>Successional dynamics and alternative stable states in a saline activated sludge microbial community over 9 years.</title>
        <authorList>
            <person name="Wang Y."/>
            <person name="Ye J."/>
            <person name="Ju F."/>
            <person name="Liu L."/>
            <person name="Boyd J.A."/>
            <person name="Deng Y."/>
            <person name="Parks D.H."/>
            <person name="Jiang X."/>
            <person name="Yin X."/>
            <person name="Woodcroft B.J."/>
            <person name="Tyson G.W."/>
            <person name="Hugenholtz P."/>
            <person name="Polz M.F."/>
            <person name="Zhang T."/>
        </authorList>
    </citation>
    <scope>NUCLEOTIDE SEQUENCE</scope>
    <source>
        <strain evidence="2">HKST-UBA01</strain>
    </source>
</reference>
<name>A0A956RPM2_UNCEI</name>
<dbReference type="Proteomes" id="UP000697710">
    <property type="component" value="Unassembled WGS sequence"/>
</dbReference>
<proteinExistence type="predicted"/>
<dbReference type="SUPFAM" id="SSF63411">
    <property type="entry name" value="LuxS/MPP-like metallohydrolase"/>
    <property type="match status" value="1"/>
</dbReference>
<evidence type="ECO:0000313" key="3">
    <source>
        <dbReference type="Proteomes" id="UP000697710"/>
    </source>
</evidence>
<accession>A0A956RPM2</accession>
<dbReference type="Pfam" id="PF05193">
    <property type="entry name" value="Peptidase_M16_C"/>
    <property type="match status" value="1"/>
</dbReference>
<evidence type="ECO:0000313" key="2">
    <source>
        <dbReference type="EMBL" id="MCA9728771.1"/>
    </source>
</evidence>
<dbReference type="InterPro" id="IPR011249">
    <property type="entry name" value="Metalloenz_LuxS/M16"/>
</dbReference>
<organism evidence="2 3">
    <name type="scientific">Eiseniibacteriota bacterium</name>
    <dbReference type="NCBI Taxonomy" id="2212470"/>
    <lineage>
        <taxon>Bacteria</taxon>
        <taxon>Candidatus Eiseniibacteriota</taxon>
    </lineage>
</organism>